<dbReference type="Pfam" id="PF00005">
    <property type="entry name" value="ABC_tran"/>
    <property type="match status" value="1"/>
</dbReference>
<evidence type="ECO:0000313" key="12">
    <source>
        <dbReference type="Proteomes" id="UP000093053"/>
    </source>
</evidence>
<evidence type="ECO:0000256" key="3">
    <source>
        <dbReference type="ARBA" id="ARBA00022475"/>
    </source>
</evidence>
<evidence type="ECO:0000256" key="2">
    <source>
        <dbReference type="ARBA" id="ARBA00022448"/>
    </source>
</evidence>
<accession>A0A1B2HDS8</accession>
<evidence type="ECO:0000256" key="1">
    <source>
        <dbReference type="ARBA" id="ARBA00004202"/>
    </source>
</evidence>
<keyword evidence="3" id="KW-1003">Cell membrane</keyword>
<dbReference type="STRING" id="1586287.BBK82_07065"/>
<evidence type="ECO:0000259" key="10">
    <source>
        <dbReference type="PROSITE" id="PS50893"/>
    </source>
</evidence>
<dbReference type="SMART" id="SM00382">
    <property type="entry name" value="AAA"/>
    <property type="match status" value="1"/>
</dbReference>
<evidence type="ECO:0000256" key="6">
    <source>
        <dbReference type="ARBA" id="ARBA00022840"/>
    </source>
</evidence>
<dbReference type="InterPro" id="IPR003593">
    <property type="entry name" value="AAA+_ATPase"/>
</dbReference>
<dbReference type="SUPFAM" id="SSF52540">
    <property type="entry name" value="P-loop containing nucleoside triphosphate hydrolases"/>
    <property type="match status" value="1"/>
</dbReference>
<organism evidence="11 12">
    <name type="scientific">Lentzea guizhouensis</name>
    <dbReference type="NCBI Taxonomy" id="1586287"/>
    <lineage>
        <taxon>Bacteria</taxon>
        <taxon>Bacillati</taxon>
        <taxon>Actinomycetota</taxon>
        <taxon>Actinomycetes</taxon>
        <taxon>Pseudonocardiales</taxon>
        <taxon>Pseudonocardiaceae</taxon>
        <taxon>Lentzea</taxon>
    </lineage>
</organism>
<dbReference type="InterPro" id="IPR051535">
    <property type="entry name" value="Siderophore_ABC-ATPase"/>
</dbReference>
<dbReference type="GO" id="GO:0005524">
    <property type="term" value="F:ATP binding"/>
    <property type="evidence" value="ECO:0007669"/>
    <property type="project" value="UniProtKB-KW"/>
</dbReference>
<dbReference type="PROSITE" id="PS50893">
    <property type="entry name" value="ABC_TRANSPORTER_2"/>
    <property type="match status" value="1"/>
</dbReference>
<dbReference type="KEGG" id="led:BBK82_07065"/>
<gene>
    <name evidence="11" type="ORF">BBK82_07065</name>
</gene>
<dbReference type="RefSeq" id="WP_065914286.1">
    <property type="nucleotide sequence ID" value="NZ_CP016793.1"/>
</dbReference>
<evidence type="ECO:0000256" key="4">
    <source>
        <dbReference type="ARBA" id="ARBA00022496"/>
    </source>
</evidence>
<keyword evidence="4" id="KW-0410">Iron transport</keyword>
<evidence type="ECO:0000256" key="8">
    <source>
        <dbReference type="ARBA" id="ARBA00023065"/>
    </source>
</evidence>
<feature type="domain" description="ABC transporter" evidence="10">
    <location>
        <begin position="3"/>
        <end position="239"/>
    </location>
</feature>
<proteinExistence type="predicted"/>
<protein>
    <recommendedName>
        <fullName evidence="10">ABC transporter domain-containing protein</fullName>
    </recommendedName>
</protein>
<evidence type="ECO:0000256" key="7">
    <source>
        <dbReference type="ARBA" id="ARBA00023004"/>
    </source>
</evidence>
<dbReference type="CDD" id="cd03214">
    <property type="entry name" value="ABC_Iron-Siderophores_B12_Hemin"/>
    <property type="match status" value="1"/>
</dbReference>
<reference evidence="11 12" key="1">
    <citation type="submission" date="2016-07" db="EMBL/GenBank/DDBJ databases">
        <title>Complete genome sequence of the Lentzea guizhouensis DHS C013.</title>
        <authorList>
            <person name="Cao C."/>
        </authorList>
    </citation>
    <scope>NUCLEOTIDE SEQUENCE [LARGE SCALE GENOMIC DNA]</scope>
    <source>
        <strain evidence="11 12">DHS C013</strain>
    </source>
</reference>
<keyword evidence="9" id="KW-0472">Membrane</keyword>
<keyword evidence="12" id="KW-1185">Reference proteome</keyword>
<name>A0A1B2HDS8_9PSEU</name>
<dbReference type="PANTHER" id="PTHR42771">
    <property type="entry name" value="IRON(3+)-HYDROXAMATE IMPORT ATP-BINDING PROTEIN FHUC"/>
    <property type="match status" value="1"/>
</dbReference>
<dbReference type="InterPro" id="IPR027417">
    <property type="entry name" value="P-loop_NTPase"/>
</dbReference>
<evidence type="ECO:0000256" key="5">
    <source>
        <dbReference type="ARBA" id="ARBA00022741"/>
    </source>
</evidence>
<keyword evidence="7" id="KW-0408">Iron</keyword>
<dbReference type="OrthoDB" id="3426016at2"/>
<dbReference type="GO" id="GO:0005886">
    <property type="term" value="C:plasma membrane"/>
    <property type="evidence" value="ECO:0007669"/>
    <property type="project" value="UniProtKB-SubCell"/>
</dbReference>
<keyword evidence="6" id="KW-0067">ATP-binding</keyword>
<keyword evidence="8" id="KW-0406">Ion transport</keyword>
<dbReference type="GO" id="GO:0016887">
    <property type="term" value="F:ATP hydrolysis activity"/>
    <property type="evidence" value="ECO:0007669"/>
    <property type="project" value="InterPro"/>
</dbReference>
<dbReference type="AlphaFoldDB" id="A0A1B2HDS8"/>
<dbReference type="InterPro" id="IPR003439">
    <property type="entry name" value="ABC_transporter-like_ATP-bd"/>
</dbReference>
<evidence type="ECO:0000256" key="9">
    <source>
        <dbReference type="ARBA" id="ARBA00023136"/>
    </source>
</evidence>
<keyword evidence="5" id="KW-0547">Nucleotide-binding</keyword>
<sequence length="548" mass="58064">MSLHLRDLAVGYRKRTILTGLNATAERGELTVLLGPNGVGKSTLLRTLAGLQPALGGAMHLDGADLDELSHTDRARRMAVVLTDRVSPGLLTARELVGFGRHPHTGFTGALTSHDHSIVDWAIDAVAGTHLAGRDVSELSDGERQRVLTARALAQEPGLLLLDEPSAFLDAPSRVALTGLLRTLASERDLAIVVSTHELELALRVADAVWLLDHEGVLHTGPPEQLALDGVISATFDTDELRFDLTAGTFVLRCATTRTCRVLGTDAAVLGRALSRTGWASSTSGTADAEIRQTANGYLGLADGKSTDLPDVAAVVSWARKQPVPVVRRADPADVATALARASAFSPYFAVDDIPGRTLGSIYADRDALTEAVRRTGLRLGVTEARVAASTWQFGLAARLWSIALGTVAAGDVVADLDRLCYRLDDDATIRLSLPEPGGWTAPDLTPLLTRIVIDEHLRPLHEGLRKVVPVAEGLLWGNAAAALHGALRLAPTELGKQLLATPELANALSPQGIRRSCCLFYRTPTSGTCGDCPLDGATVVTMKESTA</sequence>
<keyword evidence="2" id="KW-0813">Transport</keyword>
<dbReference type="Pfam" id="PF11575">
    <property type="entry name" value="FhuF_C"/>
    <property type="match status" value="1"/>
</dbReference>
<dbReference type="GO" id="GO:0051537">
    <property type="term" value="F:2 iron, 2 sulfur cluster binding"/>
    <property type="evidence" value="ECO:0007669"/>
    <property type="project" value="InterPro"/>
</dbReference>
<dbReference type="Gene3D" id="3.40.50.300">
    <property type="entry name" value="P-loop containing nucleotide triphosphate hydrolases"/>
    <property type="match status" value="1"/>
</dbReference>
<dbReference type="Proteomes" id="UP000093053">
    <property type="component" value="Chromosome"/>
</dbReference>
<dbReference type="GO" id="GO:0006826">
    <property type="term" value="P:iron ion transport"/>
    <property type="evidence" value="ECO:0007669"/>
    <property type="project" value="UniProtKB-KW"/>
</dbReference>
<dbReference type="InterPro" id="IPR024726">
    <property type="entry name" value="FhuF_C"/>
</dbReference>
<comment type="subcellular location">
    <subcellularLocation>
        <location evidence="1">Cell membrane</location>
        <topology evidence="1">Peripheral membrane protein</topology>
    </subcellularLocation>
</comment>
<evidence type="ECO:0000313" key="11">
    <source>
        <dbReference type="EMBL" id="ANZ35879.1"/>
    </source>
</evidence>
<dbReference type="PANTHER" id="PTHR42771:SF2">
    <property type="entry name" value="IRON(3+)-HYDROXAMATE IMPORT ATP-BINDING PROTEIN FHUC"/>
    <property type="match status" value="1"/>
</dbReference>
<dbReference type="EMBL" id="CP016793">
    <property type="protein sequence ID" value="ANZ35879.1"/>
    <property type="molecule type" value="Genomic_DNA"/>
</dbReference>